<keyword evidence="3" id="KW-0808">Transferase</keyword>
<dbReference type="SUPFAM" id="SSF53335">
    <property type="entry name" value="S-adenosyl-L-methionine-dependent methyltransferases"/>
    <property type="match status" value="1"/>
</dbReference>
<keyword evidence="8" id="KW-1185">Reference proteome</keyword>
<sequence>MLMRLKQPKRVLELGTFMGYSAVAVADGMPKGGVIYTCEKDPKAARLSRELFEEHAYSPSTTDREVKERKDVAIEVVEGDGMAGLALLARRNLRFDAVFLDADKVNYVNYYNFILDNDMLTDEGYILADNVLFHGLILDSDQRRRKTTAAASSPFSSTSSVFLKGNDNKDGNSDYDNWGFELFQKFADHVDIFNKHVRSDP</sequence>
<evidence type="ECO:0000313" key="8">
    <source>
        <dbReference type="Proteomes" id="UP001194696"/>
    </source>
</evidence>
<organism evidence="7 8">
    <name type="scientific">Linnemannia gamsii</name>
    <dbReference type="NCBI Taxonomy" id="64522"/>
    <lineage>
        <taxon>Eukaryota</taxon>
        <taxon>Fungi</taxon>
        <taxon>Fungi incertae sedis</taxon>
        <taxon>Mucoromycota</taxon>
        <taxon>Mortierellomycotina</taxon>
        <taxon>Mortierellomycetes</taxon>
        <taxon>Mortierellales</taxon>
        <taxon>Mortierellaceae</taxon>
        <taxon>Linnemannia</taxon>
    </lineage>
</organism>
<comment type="similarity">
    <text evidence="6">Belongs to the class I-like SAM-binding methyltransferase superfamily. Cation-dependent O-methyltransferase family.</text>
</comment>
<keyword evidence="5" id="KW-0128">Catecholamine metabolism</keyword>
<evidence type="ECO:0000256" key="4">
    <source>
        <dbReference type="ARBA" id="ARBA00022691"/>
    </source>
</evidence>
<gene>
    <name evidence="7" type="ORF">BGZ96_002949</name>
</gene>
<dbReference type="PANTHER" id="PTHR43836:SF2">
    <property type="entry name" value="CATECHOL O-METHYLTRANSFERASE 1-RELATED"/>
    <property type="match status" value="1"/>
</dbReference>
<dbReference type="PANTHER" id="PTHR43836">
    <property type="entry name" value="CATECHOL O-METHYLTRANSFERASE 1-RELATED"/>
    <property type="match status" value="1"/>
</dbReference>
<protein>
    <recommendedName>
        <fullName evidence="1">catechol O-methyltransferase</fullName>
        <ecNumber evidence="1">2.1.1.6</ecNumber>
    </recommendedName>
</protein>
<dbReference type="Proteomes" id="UP001194696">
    <property type="component" value="Unassembled WGS sequence"/>
</dbReference>
<evidence type="ECO:0000313" key="7">
    <source>
        <dbReference type="EMBL" id="KAG0277241.1"/>
    </source>
</evidence>
<reference evidence="7 8" key="1">
    <citation type="journal article" date="2020" name="Fungal Divers.">
        <title>Resolving the Mortierellaceae phylogeny through synthesis of multi-gene phylogenetics and phylogenomics.</title>
        <authorList>
            <person name="Vandepol N."/>
            <person name="Liber J."/>
            <person name="Desiro A."/>
            <person name="Na H."/>
            <person name="Kennedy M."/>
            <person name="Barry K."/>
            <person name="Grigoriev I.V."/>
            <person name="Miller A.N."/>
            <person name="O'Donnell K."/>
            <person name="Stajich J.E."/>
            <person name="Bonito G."/>
        </authorList>
    </citation>
    <scope>NUCLEOTIDE SEQUENCE [LARGE SCALE GENOMIC DNA]</scope>
    <source>
        <strain evidence="7 8">AD045</strain>
    </source>
</reference>
<dbReference type="InterPro" id="IPR002935">
    <property type="entry name" value="SAM_O-MeTrfase"/>
</dbReference>
<dbReference type="EC" id="2.1.1.6" evidence="1"/>
<evidence type="ECO:0000256" key="2">
    <source>
        <dbReference type="ARBA" id="ARBA00022603"/>
    </source>
</evidence>
<dbReference type="Pfam" id="PF01596">
    <property type="entry name" value="Methyltransf_3"/>
    <property type="match status" value="1"/>
</dbReference>
<evidence type="ECO:0000256" key="5">
    <source>
        <dbReference type="ARBA" id="ARBA00022939"/>
    </source>
</evidence>
<comment type="caution">
    <text evidence="7">The sequence shown here is derived from an EMBL/GenBank/DDBJ whole genome shotgun (WGS) entry which is preliminary data.</text>
</comment>
<feature type="non-terminal residue" evidence="7">
    <location>
        <position position="201"/>
    </location>
</feature>
<dbReference type="EMBL" id="JAAAIM010001592">
    <property type="protein sequence ID" value="KAG0277241.1"/>
    <property type="molecule type" value="Genomic_DNA"/>
</dbReference>
<dbReference type="InterPro" id="IPR029063">
    <property type="entry name" value="SAM-dependent_MTases_sf"/>
</dbReference>
<dbReference type="Gene3D" id="3.40.50.150">
    <property type="entry name" value="Vaccinia Virus protein VP39"/>
    <property type="match status" value="1"/>
</dbReference>
<evidence type="ECO:0000256" key="1">
    <source>
        <dbReference type="ARBA" id="ARBA00012880"/>
    </source>
</evidence>
<proteinExistence type="inferred from homology"/>
<evidence type="ECO:0000256" key="6">
    <source>
        <dbReference type="ARBA" id="ARBA00023453"/>
    </source>
</evidence>
<evidence type="ECO:0000256" key="3">
    <source>
        <dbReference type="ARBA" id="ARBA00022679"/>
    </source>
</evidence>
<accession>A0ABQ7JK12</accession>
<name>A0ABQ7JK12_9FUNG</name>
<dbReference type="PROSITE" id="PS51682">
    <property type="entry name" value="SAM_OMT_I"/>
    <property type="match status" value="1"/>
</dbReference>
<keyword evidence="2" id="KW-0489">Methyltransferase</keyword>
<keyword evidence="4" id="KW-0949">S-adenosyl-L-methionine</keyword>
<dbReference type="CDD" id="cd02440">
    <property type="entry name" value="AdoMet_MTases"/>
    <property type="match status" value="1"/>
</dbReference>